<evidence type="ECO:0000256" key="2">
    <source>
        <dbReference type="SAM" id="MobiDB-lite"/>
    </source>
</evidence>
<feature type="region of interest" description="Disordered" evidence="2">
    <location>
        <begin position="1"/>
        <end position="40"/>
    </location>
</feature>
<name>A0AAW1NKM3_9CHLO</name>
<proteinExistence type="inferred from homology"/>
<evidence type="ECO:0000313" key="4">
    <source>
        <dbReference type="EMBL" id="KAK9789549.1"/>
    </source>
</evidence>
<organism evidence="4 5">
    <name type="scientific">Symbiochloris irregularis</name>
    <dbReference type="NCBI Taxonomy" id="706552"/>
    <lineage>
        <taxon>Eukaryota</taxon>
        <taxon>Viridiplantae</taxon>
        <taxon>Chlorophyta</taxon>
        <taxon>core chlorophytes</taxon>
        <taxon>Trebouxiophyceae</taxon>
        <taxon>Trebouxiales</taxon>
        <taxon>Trebouxiaceae</taxon>
        <taxon>Symbiochloris</taxon>
    </lineage>
</organism>
<evidence type="ECO:0000313" key="5">
    <source>
        <dbReference type="Proteomes" id="UP001465755"/>
    </source>
</evidence>
<dbReference type="PANTHER" id="PTHR12354:SF1">
    <property type="entry name" value="INTERFERON-RELATED DEVELOPMENTAL REGULATOR 1"/>
    <property type="match status" value="1"/>
</dbReference>
<keyword evidence="5" id="KW-1185">Reference proteome</keyword>
<dbReference type="InterPro" id="IPR039777">
    <property type="entry name" value="IFRD"/>
</dbReference>
<dbReference type="Gene3D" id="1.25.10.10">
    <property type="entry name" value="Leucine-rich Repeat Variant"/>
    <property type="match status" value="1"/>
</dbReference>
<reference evidence="4 5" key="1">
    <citation type="journal article" date="2024" name="Nat. Commun.">
        <title>Phylogenomics reveals the evolutionary origins of lichenization in chlorophyte algae.</title>
        <authorList>
            <person name="Puginier C."/>
            <person name="Libourel C."/>
            <person name="Otte J."/>
            <person name="Skaloud P."/>
            <person name="Haon M."/>
            <person name="Grisel S."/>
            <person name="Petersen M."/>
            <person name="Berrin J.G."/>
            <person name="Delaux P.M."/>
            <person name="Dal Grande F."/>
            <person name="Keller J."/>
        </authorList>
    </citation>
    <scope>NUCLEOTIDE SEQUENCE [LARGE SCALE GENOMIC DNA]</scope>
    <source>
        <strain evidence="4 5">SAG 2036</strain>
    </source>
</reference>
<dbReference type="InterPro" id="IPR011989">
    <property type="entry name" value="ARM-like"/>
</dbReference>
<comment type="caution">
    <text evidence="4">The sequence shown here is derived from an EMBL/GenBank/DDBJ whole genome shotgun (WGS) entry which is preliminary data.</text>
</comment>
<gene>
    <name evidence="4" type="ORF">WJX73_007225</name>
</gene>
<dbReference type="EMBL" id="JALJOQ010000207">
    <property type="protein sequence ID" value="KAK9789549.1"/>
    <property type="molecule type" value="Genomic_DNA"/>
</dbReference>
<dbReference type="PANTHER" id="PTHR12354">
    <property type="entry name" value="INTERFERON-RELATED DEVELOPMENTAL REGULATOR"/>
    <property type="match status" value="1"/>
</dbReference>
<dbReference type="Pfam" id="PF05004">
    <property type="entry name" value="IFRD"/>
    <property type="match status" value="1"/>
</dbReference>
<dbReference type="InterPro" id="IPR007701">
    <property type="entry name" value="Interferon-rel_develop_reg_N"/>
</dbReference>
<sequence length="353" mass="38369">MAKKKSRRARSVERDTDEEMRSVASTCTLANMGELGEPDSIEEDPFEQLLDLLYERRSSTREKALRGLVSLLSARYQADADERQSSVSDLLLGCVRRGGATEAALAARALALLSISIGGGESAESLLTEAQPVLERAAAHHTAQATRAACAEALAIAAFVGAESQLDTLPVMSALSSLWKGGALVSAAALRGWTLLLSVVPLHALSDSWREEHLASLSTQLARSEVDVRSAAGCAAALLLDGWGMAEAEPESDTDTESEFSVSLSTTSNMDTLDLLRHFLAEGFQSHLQDNPLMHEVFNFTPRSMRLDKRYDTERLERGKASANGKRYARQLRTARNDVASYCGKQHSLWDDE</sequence>
<evidence type="ECO:0000256" key="1">
    <source>
        <dbReference type="ARBA" id="ARBA00008828"/>
    </source>
</evidence>
<evidence type="ECO:0000259" key="3">
    <source>
        <dbReference type="Pfam" id="PF05004"/>
    </source>
</evidence>
<comment type="similarity">
    <text evidence="1">Belongs to the IFRD family.</text>
</comment>
<dbReference type="InterPro" id="IPR016024">
    <property type="entry name" value="ARM-type_fold"/>
</dbReference>
<dbReference type="SUPFAM" id="SSF48371">
    <property type="entry name" value="ARM repeat"/>
    <property type="match status" value="1"/>
</dbReference>
<feature type="domain" description="Interferon-related developmental regulator N-terminal" evidence="3">
    <location>
        <begin position="38"/>
        <end position="266"/>
    </location>
</feature>
<accession>A0AAW1NKM3</accession>
<dbReference type="Proteomes" id="UP001465755">
    <property type="component" value="Unassembled WGS sequence"/>
</dbReference>
<protein>
    <recommendedName>
        <fullName evidence="3">Interferon-related developmental regulator N-terminal domain-containing protein</fullName>
    </recommendedName>
</protein>
<dbReference type="AlphaFoldDB" id="A0AAW1NKM3"/>